<dbReference type="Ensembl" id="ENSCMMT00000007760.1">
    <property type="protein sequence ID" value="ENSCMMP00000007003.1"/>
    <property type="gene ID" value="ENSCMMG00000004483.1"/>
</dbReference>
<proteinExistence type="inferred from homology"/>
<keyword evidence="1" id="KW-0576">Peroxisome</keyword>
<evidence type="ECO:0000313" key="4">
    <source>
        <dbReference type="Proteomes" id="UP000694556"/>
    </source>
</evidence>
<comment type="similarity">
    <text evidence="1">Belongs to the peroxin-16 family.</text>
</comment>
<keyword evidence="4" id="KW-1185">Reference proteome</keyword>
<evidence type="ECO:0000256" key="2">
    <source>
        <dbReference type="SAM" id="MobiDB-lite"/>
    </source>
</evidence>
<protein>
    <recommendedName>
        <fullName evidence="1">Peroxisomal membrane protein PEX16</fullName>
    </recommendedName>
</protein>
<feature type="region of interest" description="Disordered" evidence="2">
    <location>
        <begin position="59"/>
        <end position="79"/>
    </location>
</feature>
<reference evidence="3" key="1">
    <citation type="submission" date="2018-09" db="EMBL/GenBank/DDBJ databases">
        <title>Common duck and Muscovy duck high density SNP chip.</title>
        <authorList>
            <person name="Vignal A."/>
            <person name="Thebault N."/>
            <person name="Warren W.C."/>
        </authorList>
    </citation>
    <scope>NUCLEOTIDE SEQUENCE [LARGE SCALE GENOMIC DNA]</scope>
</reference>
<feature type="compositionally biased region" description="Pro residues" evidence="2">
    <location>
        <begin position="7"/>
        <end position="19"/>
    </location>
</feature>
<comment type="subcellular location">
    <subcellularLocation>
        <location evidence="1">Peroxisome membrane</location>
    </subcellularLocation>
</comment>
<dbReference type="InterPro" id="IPR013919">
    <property type="entry name" value="Pex16"/>
</dbReference>
<keyword evidence="1" id="KW-0962">Peroxisome biogenesis</keyword>
<organism evidence="3 4">
    <name type="scientific">Cairina moschata</name>
    <name type="common">Muscovy duck</name>
    <dbReference type="NCBI Taxonomy" id="8855"/>
    <lineage>
        <taxon>Eukaryota</taxon>
        <taxon>Metazoa</taxon>
        <taxon>Chordata</taxon>
        <taxon>Craniata</taxon>
        <taxon>Vertebrata</taxon>
        <taxon>Euteleostomi</taxon>
        <taxon>Archelosauria</taxon>
        <taxon>Archosauria</taxon>
        <taxon>Dinosauria</taxon>
        <taxon>Saurischia</taxon>
        <taxon>Theropoda</taxon>
        <taxon>Coelurosauria</taxon>
        <taxon>Aves</taxon>
        <taxon>Neognathae</taxon>
        <taxon>Galloanserae</taxon>
        <taxon>Anseriformes</taxon>
        <taxon>Anatidae</taxon>
        <taxon>Anatinae</taxon>
        <taxon>Cairina</taxon>
    </lineage>
</organism>
<dbReference type="Proteomes" id="UP000694556">
    <property type="component" value="Chromosome 5"/>
</dbReference>
<dbReference type="Pfam" id="PF08610">
    <property type="entry name" value="Pex16"/>
    <property type="match status" value="1"/>
</dbReference>
<evidence type="ECO:0000256" key="1">
    <source>
        <dbReference type="RuleBase" id="RU365003"/>
    </source>
</evidence>
<reference evidence="3" key="3">
    <citation type="submission" date="2025-09" db="UniProtKB">
        <authorList>
            <consortium name="Ensembl"/>
        </authorList>
    </citation>
    <scope>IDENTIFICATION</scope>
</reference>
<name>A0A8C3BLS1_CAIMO</name>
<evidence type="ECO:0000313" key="3">
    <source>
        <dbReference type="Ensembl" id="ENSCMMP00000007003.1"/>
    </source>
</evidence>
<reference evidence="3" key="2">
    <citation type="submission" date="2025-08" db="UniProtKB">
        <authorList>
            <consortium name="Ensembl"/>
        </authorList>
    </citation>
    <scope>IDENTIFICATION</scope>
</reference>
<dbReference type="GO" id="GO:0005778">
    <property type="term" value="C:peroxisomal membrane"/>
    <property type="evidence" value="ECO:0007669"/>
    <property type="project" value="UniProtKB-SubCell"/>
</dbReference>
<dbReference type="AlphaFoldDB" id="A0A8C3BLS1"/>
<sequence>MAAPSLSPSPSPSPSPSSPRGPAWRLRQLCQRYQDYVRRHPAATAQLEGTVRGLSYLLPGAAGTQKSGPDLLREPHRSF</sequence>
<dbReference type="GO" id="GO:0007031">
    <property type="term" value="P:peroxisome organization"/>
    <property type="evidence" value="ECO:0007669"/>
    <property type="project" value="UniProtKB-KW"/>
</dbReference>
<accession>A0A8C3BLS1</accession>
<feature type="region of interest" description="Disordered" evidence="2">
    <location>
        <begin position="1"/>
        <end position="23"/>
    </location>
</feature>